<reference evidence="1" key="2">
    <citation type="submission" date="2022-01" db="EMBL/GenBank/DDBJ databases">
        <authorList>
            <person name="Yamashiro T."/>
            <person name="Shiraishi A."/>
            <person name="Satake H."/>
            <person name="Nakayama K."/>
        </authorList>
    </citation>
    <scope>NUCLEOTIDE SEQUENCE</scope>
</reference>
<gene>
    <name evidence="1" type="ORF">Tco_1113710</name>
</gene>
<evidence type="ECO:0000313" key="2">
    <source>
        <dbReference type="Proteomes" id="UP001151760"/>
    </source>
</evidence>
<dbReference type="Proteomes" id="UP001151760">
    <property type="component" value="Unassembled WGS sequence"/>
</dbReference>
<keyword evidence="2" id="KW-1185">Reference proteome</keyword>
<dbReference type="EMBL" id="BQNB010021146">
    <property type="protein sequence ID" value="GJU03372.1"/>
    <property type="molecule type" value="Genomic_DNA"/>
</dbReference>
<accession>A0ABQ5ISY2</accession>
<evidence type="ECO:0000313" key="1">
    <source>
        <dbReference type="EMBL" id="GJU03372.1"/>
    </source>
</evidence>
<protein>
    <submittedName>
        <fullName evidence="1">Uncharacterized protein</fullName>
    </submittedName>
</protein>
<organism evidence="1 2">
    <name type="scientific">Tanacetum coccineum</name>
    <dbReference type="NCBI Taxonomy" id="301880"/>
    <lineage>
        <taxon>Eukaryota</taxon>
        <taxon>Viridiplantae</taxon>
        <taxon>Streptophyta</taxon>
        <taxon>Embryophyta</taxon>
        <taxon>Tracheophyta</taxon>
        <taxon>Spermatophyta</taxon>
        <taxon>Magnoliopsida</taxon>
        <taxon>eudicotyledons</taxon>
        <taxon>Gunneridae</taxon>
        <taxon>Pentapetalae</taxon>
        <taxon>asterids</taxon>
        <taxon>campanulids</taxon>
        <taxon>Asterales</taxon>
        <taxon>Asteraceae</taxon>
        <taxon>Asteroideae</taxon>
        <taxon>Anthemideae</taxon>
        <taxon>Anthemidinae</taxon>
        <taxon>Tanacetum</taxon>
    </lineage>
</organism>
<sequence>MDVAFYLVVEIEGHDGFGFGLEKSTNLWKFGHDIPRDILRHNSLHEVLTSACHPSCIFVKCGCLFDRPASLSALSLFQEFGIDFCSESFEIFHQNGVIGIDVASTGRNIGFWFGVFWESSEKSSFKRTLSSRILKASLGVLYRKIPTASRIPYVGSSKP</sequence>
<reference evidence="1" key="1">
    <citation type="journal article" date="2022" name="Int. J. Mol. Sci.">
        <title>Draft Genome of Tanacetum Coccineum: Genomic Comparison of Closely Related Tanacetum-Family Plants.</title>
        <authorList>
            <person name="Yamashiro T."/>
            <person name="Shiraishi A."/>
            <person name="Nakayama K."/>
            <person name="Satake H."/>
        </authorList>
    </citation>
    <scope>NUCLEOTIDE SEQUENCE</scope>
</reference>
<name>A0ABQ5ISY2_9ASTR</name>
<proteinExistence type="predicted"/>
<comment type="caution">
    <text evidence="1">The sequence shown here is derived from an EMBL/GenBank/DDBJ whole genome shotgun (WGS) entry which is preliminary data.</text>
</comment>